<evidence type="ECO:0000313" key="3">
    <source>
        <dbReference type="EnsemblPlants" id="AES60671"/>
    </source>
</evidence>
<reference evidence="2 4" key="2">
    <citation type="journal article" date="2014" name="BMC Genomics">
        <title>An improved genome release (version Mt4.0) for the model legume Medicago truncatula.</title>
        <authorList>
            <person name="Tang H."/>
            <person name="Krishnakumar V."/>
            <person name="Bidwell S."/>
            <person name="Rosen B."/>
            <person name="Chan A."/>
            <person name="Zhou S."/>
            <person name="Gentzbittel L."/>
            <person name="Childs K.L."/>
            <person name="Yandell M."/>
            <person name="Gundlach H."/>
            <person name="Mayer K.F."/>
            <person name="Schwartz D.C."/>
            <person name="Town C.D."/>
        </authorList>
    </citation>
    <scope>GENOME REANNOTATION</scope>
    <source>
        <strain evidence="3 4">cv. Jemalong A17</strain>
    </source>
</reference>
<evidence type="ECO:0000256" key="1">
    <source>
        <dbReference type="SAM" id="MobiDB-lite"/>
    </source>
</evidence>
<dbReference type="PaxDb" id="3880-AES60671"/>
<name>G7IA54_MEDTR</name>
<proteinExistence type="predicted"/>
<accession>G7IA54</accession>
<sequence>MVRDLDGNNKNFILLVFGEDSILLPNTSRTDVTIPANWLYMDLDSRVPKEQAAKDEEMSDYREEKQPTEGLKDDNDWRRRMEAKVDRTYNEVAVVKQMLAATMRQLNIQYPPPGPQ</sequence>
<reference evidence="3" key="3">
    <citation type="submission" date="2015-04" db="UniProtKB">
        <authorList>
            <consortium name="EnsemblPlants"/>
        </authorList>
    </citation>
    <scope>IDENTIFICATION</scope>
    <source>
        <strain evidence="3">cv. Jemalong A17</strain>
    </source>
</reference>
<gene>
    <name evidence="2" type="ordered locus">MTR_1g061910</name>
</gene>
<keyword evidence="4" id="KW-1185">Reference proteome</keyword>
<feature type="region of interest" description="Disordered" evidence="1">
    <location>
        <begin position="49"/>
        <end position="77"/>
    </location>
</feature>
<dbReference type="HOGENOM" id="CLU_2100462_0_0_1"/>
<evidence type="ECO:0000313" key="4">
    <source>
        <dbReference type="Proteomes" id="UP000002051"/>
    </source>
</evidence>
<organism evidence="2 4">
    <name type="scientific">Medicago truncatula</name>
    <name type="common">Barrel medic</name>
    <name type="synonym">Medicago tribuloides</name>
    <dbReference type="NCBI Taxonomy" id="3880"/>
    <lineage>
        <taxon>Eukaryota</taxon>
        <taxon>Viridiplantae</taxon>
        <taxon>Streptophyta</taxon>
        <taxon>Embryophyta</taxon>
        <taxon>Tracheophyta</taxon>
        <taxon>Spermatophyta</taxon>
        <taxon>Magnoliopsida</taxon>
        <taxon>eudicotyledons</taxon>
        <taxon>Gunneridae</taxon>
        <taxon>Pentapetalae</taxon>
        <taxon>rosids</taxon>
        <taxon>fabids</taxon>
        <taxon>Fabales</taxon>
        <taxon>Fabaceae</taxon>
        <taxon>Papilionoideae</taxon>
        <taxon>50 kb inversion clade</taxon>
        <taxon>NPAAA clade</taxon>
        <taxon>Hologalegina</taxon>
        <taxon>IRL clade</taxon>
        <taxon>Trifolieae</taxon>
        <taxon>Medicago</taxon>
    </lineage>
</organism>
<protein>
    <submittedName>
        <fullName evidence="2 3">Uncharacterized protein</fullName>
    </submittedName>
</protein>
<dbReference type="EMBL" id="CM001217">
    <property type="protein sequence ID" value="AES60671.1"/>
    <property type="molecule type" value="Genomic_DNA"/>
</dbReference>
<dbReference type="EnsemblPlants" id="AES60671">
    <property type="protein sequence ID" value="AES60671"/>
    <property type="gene ID" value="MTR_1g061910"/>
</dbReference>
<evidence type="ECO:0000313" key="2">
    <source>
        <dbReference type="EMBL" id="AES60671.1"/>
    </source>
</evidence>
<reference evidence="2 4" key="1">
    <citation type="journal article" date="2011" name="Nature">
        <title>The Medicago genome provides insight into the evolution of rhizobial symbioses.</title>
        <authorList>
            <person name="Young N.D."/>
            <person name="Debelle F."/>
            <person name="Oldroyd G.E."/>
            <person name="Geurts R."/>
            <person name="Cannon S.B."/>
            <person name="Udvardi M.K."/>
            <person name="Benedito V.A."/>
            <person name="Mayer K.F."/>
            <person name="Gouzy J."/>
            <person name="Schoof H."/>
            <person name="Van de Peer Y."/>
            <person name="Proost S."/>
            <person name="Cook D.R."/>
            <person name="Meyers B.C."/>
            <person name="Spannagl M."/>
            <person name="Cheung F."/>
            <person name="De Mita S."/>
            <person name="Krishnakumar V."/>
            <person name="Gundlach H."/>
            <person name="Zhou S."/>
            <person name="Mudge J."/>
            <person name="Bharti A.K."/>
            <person name="Murray J.D."/>
            <person name="Naoumkina M.A."/>
            <person name="Rosen B."/>
            <person name="Silverstein K.A."/>
            <person name="Tang H."/>
            <person name="Rombauts S."/>
            <person name="Zhao P.X."/>
            <person name="Zhou P."/>
            <person name="Barbe V."/>
            <person name="Bardou P."/>
            <person name="Bechner M."/>
            <person name="Bellec A."/>
            <person name="Berger A."/>
            <person name="Berges H."/>
            <person name="Bidwell S."/>
            <person name="Bisseling T."/>
            <person name="Choisne N."/>
            <person name="Couloux A."/>
            <person name="Denny R."/>
            <person name="Deshpande S."/>
            <person name="Dai X."/>
            <person name="Doyle J.J."/>
            <person name="Dudez A.M."/>
            <person name="Farmer A.D."/>
            <person name="Fouteau S."/>
            <person name="Franken C."/>
            <person name="Gibelin C."/>
            <person name="Gish J."/>
            <person name="Goldstein S."/>
            <person name="Gonzalez A.J."/>
            <person name="Green P.J."/>
            <person name="Hallab A."/>
            <person name="Hartog M."/>
            <person name="Hua A."/>
            <person name="Humphray S.J."/>
            <person name="Jeong D.H."/>
            <person name="Jing Y."/>
            <person name="Jocker A."/>
            <person name="Kenton S.M."/>
            <person name="Kim D.J."/>
            <person name="Klee K."/>
            <person name="Lai H."/>
            <person name="Lang C."/>
            <person name="Lin S."/>
            <person name="Macmil S.L."/>
            <person name="Magdelenat G."/>
            <person name="Matthews L."/>
            <person name="McCorrison J."/>
            <person name="Monaghan E.L."/>
            <person name="Mun J.H."/>
            <person name="Najar F.Z."/>
            <person name="Nicholson C."/>
            <person name="Noirot C."/>
            <person name="O'Bleness M."/>
            <person name="Paule C.R."/>
            <person name="Poulain J."/>
            <person name="Prion F."/>
            <person name="Qin B."/>
            <person name="Qu C."/>
            <person name="Retzel E.F."/>
            <person name="Riddle C."/>
            <person name="Sallet E."/>
            <person name="Samain S."/>
            <person name="Samson N."/>
            <person name="Sanders I."/>
            <person name="Saurat O."/>
            <person name="Scarpelli C."/>
            <person name="Schiex T."/>
            <person name="Segurens B."/>
            <person name="Severin A.J."/>
            <person name="Sherrier D.J."/>
            <person name="Shi R."/>
            <person name="Sims S."/>
            <person name="Singer S.R."/>
            <person name="Sinharoy S."/>
            <person name="Sterck L."/>
            <person name="Viollet A."/>
            <person name="Wang B.B."/>
            <person name="Wang K."/>
            <person name="Wang M."/>
            <person name="Wang X."/>
            <person name="Warfsmann J."/>
            <person name="Weissenbach J."/>
            <person name="White D.D."/>
            <person name="White J.D."/>
            <person name="Wiley G.B."/>
            <person name="Wincker P."/>
            <person name="Xing Y."/>
            <person name="Yang L."/>
            <person name="Yao Z."/>
            <person name="Ying F."/>
            <person name="Zhai J."/>
            <person name="Zhou L."/>
            <person name="Zuber A."/>
            <person name="Denarie J."/>
            <person name="Dixon R.A."/>
            <person name="May G.D."/>
            <person name="Schwartz D.C."/>
            <person name="Rogers J."/>
            <person name="Quetier F."/>
            <person name="Town C.D."/>
            <person name="Roe B.A."/>
        </authorList>
    </citation>
    <scope>NUCLEOTIDE SEQUENCE [LARGE SCALE GENOMIC DNA]</scope>
    <source>
        <strain evidence="2">A17</strain>
        <strain evidence="3 4">cv. Jemalong A17</strain>
    </source>
</reference>
<dbReference type="Proteomes" id="UP000002051">
    <property type="component" value="Unassembled WGS sequence"/>
</dbReference>
<dbReference type="AlphaFoldDB" id="G7IA54"/>